<dbReference type="InterPro" id="IPR050570">
    <property type="entry name" value="Cell_wall_metabolism_enzyme"/>
</dbReference>
<evidence type="ECO:0000256" key="2">
    <source>
        <dbReference type="SAM" id="MobiDB-lite"/>
    </source>
</evidence>
<keyword evidence="1" id="KW-0175">Coiled coil</keyword>
<dbReference type="EMBL" id="FNSV01000005">
    <property type="protein sequence ID" value="SED39855.1"/>
    <property type="molecule type" value="Genomic_DNA"/>
</dbReference>
<reference evidence="5" key="1">
    <citation type="submission" date="2016-10" db="EMBL/GenBank/DDBJ databases">
        <authorList>
            <person name="Varghese N."/>
            <person name="Submissions S."/>
        </authorList>
    </citation>
    <scope>NUCLEOTIDE SEQUENCE [LARGE SCALE GENOMIC DNA]</scope>
    <source>
        <strain evidence="5">DSM 44498</strain>
    </source>
</reference>
<dbReference type="SUPFAM" id="SSF51261">
    <property type="entry name" value="Duplicated hybrid motif"/>
    <property type="match status" value="1"/>
</dbReference>
<dbReference type="Gene3D" id="2.70.70.10">
    <property type="entry name" value="Glucose Permease (Domain IIA)"/>
    <property type="match status" value="1"/>
</dbReference>
<dbReference type="PANTHER" id="PTHR21666">
    <property type="entry name" value="PEPTIDASE-RELATED"/>
    <property type="match status" value="1"/>
</dbReference>
<dbReference type="RefSeq" id="WP_083395963.1">
    <property type="nucleotide sequence ID" value="NZ_CP070609.1"/>
</dbReference>
<evidence type="ECO:0000259" key="3">
    <source>
        <dbReference type="Pfam" id="PF01551"/>
    </source>
</evidence>
<evidence type="ECO:0000313" key="4">
    <source>
        <dbReference type="EMBL" id="SED39855.1"/>
    </source>
</evidence>
<feature type="coiled-coil region" evidence="1">
    <location>
        <begin position="84"/>
        <end position="119"/>
    </location>
</feature>
<feature type="region of interest" description="Disordered" evidence="2">
    <location>
        <begin position="1"/>
        <end position="24"/>
    </location>
</feature>
<keyword evidence="5" id="KW-1185">Reference proteome</keyword>
<accession>A0A1H5ACP1</accession>
<protein>
    <submittedName>
        <fullName evidence="4">Murein DD-endopeptidase MepM and murein hydrolase activator NlpD, contain LysM domain</fullName>
    </submittedName>
</protein>
<dbReference type="OrthoDB" id="1099523at2"/>
<dbReference type="InterPro" id="IPR016047">
    <property type="entry name" value="M23ase_b-sheet_dom"/>
</dbReference>
<keyword evidence="4" id="KW-0378">Hydrolase</keyword>
<dbReference type="InterPro" id="IPR011055">
    <property type="entry name" value="Dup_hybrid_motif"/>
</dbReference>
<dbReference type="AlphaFoldDB" id="A0A1H5ACP1"/>
<dbReference type="GO" id="GO:0004222">
    <property type="term" value="F:metalloendopeptidase activity"/>
    <property type="evidence" value="ECO:0007669"/>
    <property type="project" value="TreeGrafter"/>
</dbReference>
<feature type="domain" description="M23ase beta-sheet core" evidence="3">
    <location>
        <begin position="146"/>
        <end position="241"/>
    </location>
</feature>
<dbReference type="Proteomes" id="UP000183561">
    <property type="component" value="Unassembled WGS sequence"/>
</dbReference>
<dbReference type="CDD" id="cd12797">
    <property type="entry name" value="M23_peptidase"/>
    <property type="match status" value="1"/>
</dbReference>
<dbReference type="PANTHER" id="PTHR21666:SF270">
    <property type="entry name" value="MUREIN HYDROLASE ACTIVATOR ENVC"/>
    <property type="match status" value="1"/>
</dbReference>
<sequence>MALHANTVPQARHARRTRSAKSARRHVVATSLAATALLVSGAIASAATGEVAHASTEAGVSLTPPPQFLQVERPELTDHTEQIQRAAQREVERLVAQKAETERLAREAAEQAARQAAAEEAARRPAVLFPADGTFTSGFGQRWGTNHNGIDIANSIGTPIKAVTNGTVIESGPASGFGLWIRLQQDDGTIGVYGHIDTSLVSVGQPVRAGDQIATMGNRGQSTGPHLHYEVWTANGTKIDPAGWLNSRGVPVPGGQGS</sequence>
<proteinExistence type="predicted"/>
<gene>
    <name evidence="4" type="ORF">SAMN04490239_8118</name>
</gene>
<dbReference type="Pfam" id="PF01551">
    <property type="entry name" value="Peptidase_M23"/>
    <property type="match status" value="1"/>
</dbReference>
<evidence type="ECO:0000256" key="1">
    <source>
        <dbReference type="SAM" id="Coils"/>
    </source>
</evidence>
<evidence type="ECO:0000313" key="5">
    <source>
        <dbReference type="Proteomes" id="UP000183561"/>
    </source>
</evidence>
<feature type="compositionally biased region" description="Basic residues" evidence="2">
    <location>
        <begin position="12"/>
        <end position="24"/>
    </location>
</feature>
<name>A0A1H5ACP1_9NOCA</name>
<organism evidence="4 5">
    <name type="scientific">Rhodococcus koreensis</name>
    <dbReference type="NCBI Taxonomy" id="99653"/>
    <lineage>
        <taxon>Bacteria</taxon>
        <taxon>Bacillati</taxon>
        <taxon>Actinomycetota</taxon>
        <taxon>Actinomycetes</taxon>
        <taxon>Mycobacteriales</taxon>
        <taxon>Nocardiaceae</taxon>
        <taxon>Rhodococcus</taxon>
    </lineage>
</organism>